<dbReference type="Proteomes" id="UP001596171">
    <property type="component" value="Unassembled WGS sequence"/>
</dbReference>
<keyword evidence="2" id="KW-1185">Reference proteome</keyword>
<sequence>MSVLTDKIETQLRRNYQQPLLKNETQGIWYTGADLLEDLALCRTSLQQQAVQPGQAILISATNPVTIPILLIASWQLDLTVTLAPPTSALPELLTKRYAAMVYPTAQTLRLAPLIDPQQISLLTLLLNTAPDFAYFVHDLAPQPTVSATSALVLPRDQQAISQIDLLTAASKPNQSTHVANIYDLKTGILPMLANLLTPTPFSLASTG</sequence>
<evidence type="ECO:0008006" key="3">
    <source>
        <dbReference type="Google" id="ProtNLM"/>
    </source>
</evidence>
<dbReference type="RefSeq" id="WP_137616964.1">
    <property type="nucleotide sequence ID" value="NZ_BJDI01000014.1"/>
</dbReference>
<dbReference type="Gene3D" id="3.40.50.12780">
    <property type="entry name" value="N-terminal domain of ligase-like"/>
    <property type="match status" value="1"/>
</dbReference>
<comment type="caution">
    <text evidence="1">The sequence shown here is derived from an EMBL/GenBank/DDBJ whole genome shotgun (WGS) entry which is preliminary data.</text>
</comment>
<organism evidence="1 2">
    <name type="scientific">Lactiplantibacillus nangangensis</name>
    <dbReference type="NCBI Taxonomy" id="2559917"/>
    <lineage>
        <taxon>Bacteria</taxon>
        <taxon>Bacillati</taxon>
        <taxon>Bacillota</taxon>
        <taxon>Bacilli</taxon>
        <taxon>Lactobacillales</taxon>
        <taxon>Lactobacillaceae</taxon>
        <taxon>Lactiplantibacillus</taxon>
    </lineage>
</organism>
<gene>
    <name evidence="1" type="ORF">ACFP1L_03885</name>
</gene>
<evidence type="ECO:0000313" key="1">
    <source>
        <dbReference type="EMBL" id="MFC6201038.1"/>
    </source>
</evidence>
<accession>A0ABW1SI69</accession>
<dbReference type="SUPFAM" id="SSF56801">
    <property type="entry name" value="Acetyl-CoA synthetase-like"/>
    <property type="match status" value="1"/>
</dbReference>
<protein>
    <recommendedName>
        <fullName evidence="3">AMP-dependent synthetase/ligase domain-containing protein</fullName>
    </recommendedName>
</protein>
<proteinExistence type="predicted"/>
<dbReference type="EMBL" id="JBHSSE010000008">
    <property type="protein sequence ID" value="MFC6201038.1"/>
    <property type="molecule type" value="Genomic_DNA"/>
</dbReference>
<evidence type="ECO:0000313" key="2">
    <source>
        <dbReference type="Proteomes" id="UP001596171"/>
    </source>
</evidence>
<reference evidence="2" key="1">
    <citation type="journal article" date="2019" name="Int. J. Syst. Evol. Microbiol.">
        <title>The Global Catalogue of Microorganisms (GCM) 10K type strain sequencing project: providing services to taxonomists for standard genome sequencing and annotation.</title>
        <authorList>
            <consortium name="The Broad Institute Genomics Platform"/>
            <consortium name="The Broad Institute Genome Sequencing Center for Infectious Disease"/>
            <person name="Wu L."/>
            <person name="Ma J."/>
        </authorList>
    </citation>
    <scope>NUCLEOTIDE SEQUENCE [LARGE SCALE GENOMIC DNA]</scope>
    <source>
        <strain evidence="2">CCM 8930</strain>
    </source>
</reference>
<name>A0ABW1SI69_9LACO</name>
<dbReference type="InterPro" id="IPR042099">
    <property type="entry name" value="ANL_N_sf"/>
</dbReference>